<feature type="region of interest" description="Disordered" evidence="1">
    <location>
        <begin position="1"/>
        <end position="66"/>
    </location>
</feature>
<dbReference type="EMBL" id="BLPF01000004">
    <property type="protein sequence ID" value="GFJ85667.1"/>
    <property type="molecule type" value="Genomic_DNA"/>
</dbReference>
<dbReference type="Proteomes" id="UP000482800">
    <property type="component" value="Unassembled WGS sequence"/>
</dbReference>
<evidence type="ECO:0000313" key="2">
    <source>
        <dbReference type="EMBL" id="GFJ85667.1"/>
    </source>
</evidence>
<feature type="compositionally biased region" description="Low complexity" evidence="1">
    <location>
        <begin position="13"/>
        <end position="30"/>
    </location>
</feature>
<evidence type="ECO:0000313" key="3">
    <source>
        <dbReference type="Proteomes" id="UP000482800"/>
    </source>
</evidence>
<name>A0A6V8KV34_9ACTN</name>
<sequence>MRAVASPLGGADTGLASAAAGETGTADTGAGDTGPAGDTGGAVARSERSIDTSPVGSGDVGAGERG</sequence>
<evidence type="ECO:0000256" key="1">
    <source>
        <dbReference type="SAM" id="MobiDB-lite"/>
    </source>
</evidence>
<organism evidence="2 3">
    <name type="scientific">Phytohabitans houttuyneae</name>
    <dbReference type="NCBI Taxonomy" id="1076126"/>
    <lineage>
        <taxon>Bacteria</taxon>
        <taxon>Bacillati</taxon>
        <taxon>Actinomycetota</taxon>
        <taxon>Actinomycetes</taxon>
        <taxon>Micromonosporales</taxon>
        <taxon>Micromonosporaceae</taxon>
    </lineage>
</organism>
<proteinExistence type="predicted"/>
<gene>
    <name evidence="2" type="ORF">Phou_098470</name>
</gene>
<protein>
    <submittedName>
        <fullName evidence="2">Uncharacterized protein</fullName>
    </submittedName>
</protein>
<dbReference type="AlphaFoldDB" id="A0A6V8KV34"/>
<comment type="caution">
    <text evidence="2">The sequence shown here is derived from an EMBL/GenBank/DDBJ whole genome shotgun (WGS) entry which is preliminary data.</text>
</comment>
<reference evidence="2 3" key="2">
    <citation type="submission" date="2020-03" db="EMBL/GenBank/DDBJ databases">
        <authorList>
            <person name="Ichikawa N."/>
            <person name="Kimura A."/>
            <person name="Kitahashi Y."/>
            <person name="Uohara A."/>
        </authorList>
    </citation>
    <scope>NUCLEOTIDE SEQUENCE [LARGE SCALE GENOMIC DNA]</scope>
    <source>
        <strain evidence="2 3">NBRC 108639</strain>
    </source>
</reference>
<reference evidence="2 3" key="1">
    <citation type="submission" date="2020-03" db="EMBL/GenBank/DDBJ databases">
        <title>Whole genome shotgun sequence of Phytohabitans houttuyneae NBRC 108639.</title>
        <authorList>
            <person name="Komaki H."/>
            <person name="Tamura T."/>
        </authorList>
    </citation>
    <scope>NUCLEOTIDE SEQUENCE [LARGE SCALE GENOMIC DNA]</scope>
    <source>
        <strain evidence="2 3">NBRC 108639</strain>
    </source>
</reference>
<keyword evidence="3" id="KW-1185">Reference proteome</keyword>
<feature type="compositionally biased region" description="Gly residues" evidence="1">
    <location>
        <begin position="31"/>
        <end position="40"/>
    </location>
</feature>
<accession>A0A6V8KV34</accession>